<dbReference type="EMBL" id="JAHXPT010000007">
    <property type="protein sequence ID" value="MBW6410469.1"/>
    <property type="molecule type" value="Genomic_DNA"/>
</dbReference>
<accession>A0ABS7AP68</accession>
<proteinExistence type="predicted"/>
<keyword evidence="2" id="KW-1185">Reference proteome</keyword>
<dbReference type="Proteomes" id="UP001519921">
    <property type="component" value="Unassembled WGS sequence"/>
</dbReference>
<reference evidence="1 2" key="1">
    <citation type="submission" date="2021-07" db="EMBL/GenBank/DDBJ databases">
        <title>Clostridium weizhouense sp. nov., an anaerobic bacterium isolated from activated sludge of Petroleum wastewater.</title>
        <authorList>
            <person name="Li Q."/>
        </authorList>
    </citation>
    <scope>NUCLEOTIDE SEQUENCE [LARGE SCALE GENOMIC DNA]</scope>
    <source>
        <strain evidence="1 2">YB-6</strain>
    </source>
</reference>
<dbReference type="RefSeq" id="WP_219779940.1">
    <property type="nucleotide sequence ID" value="NZ_JAHXPT010000007.1"/>
</dbReference>
<protein>
    <submittedName>
        <fullName evidence="1">Uncharacterized protein</fullName>
    </submittedName>
</protein>
<name>A0ABS7AP68_9CLOT</name>
<comment type="caution">
    <text evidence="1">The sequence shown here is derived from an EMBL/GenBank/DDBJ whole genome shotgun (WGS) entry which is preliminary data.</text>
</comment>
<evidence type="ECO:0000313" key="2">
    <source>
        <dbReference type="Proteomes" id="UP001519921"/>
    </source>
</evidence>
<organism evidence="1 2">
    <name type="scientific">Clostridium weizhouense</name>
    <dbReference type="NCBI Taxonomy" id="2859781"/>
    <lineage>
        <taxon>Bacteria</taxon>
        <taxon>Bacillati</taxon>
        <taxon>Bacillota</taxon>
        <taxon>Clostridia</taxon>
        <taxon>Eubacteriales</taxon>
        <taxon>Clostridiaceae</taxon>
        <taxon>Clostridium</taxon>
    </lineage>
</organism>
<gene>
    <name evidence="1" type="ORF">KYD98_10220</name>
</gene>
<sequence length="198" mass="23038">MQKPPTEKSFYFHTLIFNKTTGVSSIWGYVPNEKSLLGYFQYSFLQEAFFYWINGNGKSVTNIPSLTVEAIIKEGEKLKQINKETALKMRSDYEKLKKMWDVPVSKIGIEVKKFIRGFNSNWSGDSNRFLYLKVFKTPEELGEFVVTSGLITNTKEEIENKIGVSLEEWENICKYGLKDKIKAEQFRNILLKKLTEVF</sequence>
<evidence type="ECO:0000313" key="1">
    <source>
        <dbReference type="EMBL" id="MBW6410469.1"/>
    </source>
</evidence>